<name>A0A1X9PV02_9RHOD</name>
<dbReference type="GO" id="GO:0015935">
    <property type="term" value="C:small ribosomal subunit"/>
    <property type="evidence" value="ECO:0007669"/>
    <property type="project" value="UniProtKB-ARBA"/>
</dbReference>
<reference evidence="7" key="1">
    <citation type="journal article" date="2016" name="BMC Biol.">
        <title>Parallel evolution of highly conserved plastid genome architecture in red seaweeds and seed plants.</title>
        <authorList>
            <person name="Lee J."/>
            <person name="Cho C.H."/>
            <person name="Park S.I."/>
            <person name="Choi J.W."/>
            <person name="Song H.S."/>
            <person name="West J.A."/>
            <person name="Bhattacharya D."/>
            <person name="Yoon H.S."/>
        </authorList>
    </citation>
    <scope>NUCLEOTIDE SEQUENCE</scope>
</reference>
<sequence>MNNEHNKLLYLGTGRRKNAVARVTIKPGNGILLINNVPGEHYLQYNPNYLQQSKQPLNILGLENEYDINIKCSGGGLTGQAEAIKLGIARALCKMNTEYRSPLKSEGNLKRDSRAKERKKYGLKKARKASQYSKR</sequence>
<dbReference type="HAMAP" id="MF_00532_B">
    <property type="entry name" value="Ribosomal_uS9_B"/>
    <property type="match status" value="1"/>
</dbReference>
<dbReference type="InterPro" id="IPR020574">
    <property type="entry name" value="Ribosomal_uS9_CS"/>
</dbReference>
<dbReference type="GO" id="GO:0006412">
    <property type="term" value="P:translation"/>
    <property type="evidence" value="ECO:0007669"/>
    <property type="project" value="InterPro"/>
</dbReference>
<evidence type="ECO:0000256" key="2">
    <source>
        <dbReference type="ARBA" id="ARBA00022980"/>
    </source>
</evidence>
<dbReference type="InterPro" id="IPR000754">
    <property type="entry name" value="Ribosomal_uS9"/>
</dbReference>
<keyword evidence="6" id="KW-0934">Plastid</keyword>
<keyword evidence="2 4" id="KW-0689">Ribosomal protein</keyword>
<dbReference type="AlphaFoldDB" id="A0A1X9PV02"/>
<dbReference type="NCBIfam" id="NF001099">
    <property type="entry name" value="PRK00132.1"/>
    <property type="match status" value="1"/>
</dbReference>
<proteinExistence type="inferred from homology"/>
<dbReference type="Pfam" id="PF00380">
    <property type="entry name" value="Ribosomal_S9"/>
    <property type="match status" value="1"/>
</dbReference>
<evidence type="ECO:0000256" key="5">
    <source>
        <dbReference type="SAM" id="MobiDB-lite"/>
    </source>
</evidence>
<geneLocation type="plastid" evidence="6"/>
<dbReference type="EMBL" id="KY709212">
    <property type="protein sequence ID" value="ARO91318.1"/>
    <property type="molecule type" value="Genomic_DNA"/>
</dbReference>
<dbReference type="EMBL" id="KX284728">
    <property type="protein sequence ID" value="ASK39605.1"/>
    <property type="molecule type" value="Genomic_DNA"/>
</dbReference>
<dbReference type="Gene3D" id="3.30.230.10">
    <property type="match status" value="1"/>
</dbReference>
<feature type="compositionally biased region" description="Basic and acidic residues" evidence="5">
    <location>
        <begin position="102"/>
        <end position="115"/>
    </location>
</feature>
<dbReference type="PANTHER" id="PTHR21569">
    <property type="entry name" value="RIBOSOMAL PROTEIN S9"/>
    <property type="match status" value="1"/>
</dbReference>
<comment type="similarity">
    <text evidence="1 4">Belongs to the universal ribosomal protein uS9 family.</text>
</comment>
<accession>A0A1X9PV02</accession>
<dbReference type="InterPro" id="IPR020568">
    <property type="entry name" value="Ribosomal_Su5_D2-typ_SF"/>
</dbReference>
<protein>
    <submittedName>
        <fullName evidence="6 7">Ribosomal protein S9</fullName>
    </submittedName>
</protein>
<evidence type="ECO:0000313" key="7">
    <source>
        <dbReference type="EMBL" id="ASK39605.1"/>
    </source>
</evidence>
<evidence type="ECO:0000256" key="4">
    <source>
        <dbReference type="RuleBase" id="RU003815"/>
    </source>
</evidence>
<keyword evidence="3 4" id="KW-0687">Ribonucleoprotein</keyword>
<evidence type="ECO:0000256" key="3">
    <source>
        <dbReference type="ARBA" id="ARBA00023274"/>
    </source>
</evidence>
<gene>
    <name evidence="6" type="primary">rps9</name>
    <name evidence="7" type="ORF">Rhodc_061</name>
</gene>
<evidence type="ECO:0000313" key="6">
    <source>
        <dbReference type="EMBL" id="ARO91318.1"/>
    </source>
</evidence>
<reference evidence="7" key="3">
    <citation type="submission" date="2017-07" db="EMBL/GenBank/DDBJ databases">
        <authorList>
            <person name="Sun Z.S."/>
            <person name="Albrecht U."/>
            <person name="Echele G."/>
            <person name="Lee C.C."/>
        </authorList>
    </citation>
    <scope>NUCLEOTIDE SEQUENCE</scope>
</reference>
<feature type="compositionally biased region" description="Basic residues" evidence="5">
    <location>
        <begin position="116"/>
        <end position="135"/>
    </location>
</feature>
<dbReference type="GO" id="GO:0005737">
    <property type="term" value="C:cytoplasm"/>
    <property type="evidence" value="ECO:0007669"/>
    <property type="project" value="UniProtKB-ARBA"/>
</dbReference>
<organism evidence="6">
    <name type="scientific">Rhodochaete parvula</name>
    <dbReference type="NCBI Taxonomy" id="110510"/>
    <lineage>
        <taxon>Eukaryota</taxon>
        <taxon>Rhodophyta</taxon>
        <taxon>Compsopogonophyceae</taxon>
        <taxon>Rhodochaetales</taxon>
        <taxon>Rhodochaetaceae</taxon>
        <taxon>Rhodochaete</taxon>
    </lineage>
</organism>
<dbReference type="InterPro" id="IPR014721">
    <property type="entry name" value="Ribsml_uS5_D2-typ_fold_subgr"/>
</dbReference>
<dbReference type="FunFam" id="3.30.230.10:FF:000001">
    <property type="entry name" value="30S ribosomal protein S9"/>
    <property type="match status" value="1"/>
</dbReference>
<keyword evidence="6" id="KW-0150">Chloroplast</keyword>
<evidence type="ECO:0000256" key="1">
    <source>
        <dbReference type="ARBA" id="ARBA00005251"/>
    </source>
</evidence>
<dbReference type="GO" id="GO:0003735">
    <property type="term" value="F:structural constituent of ribosome"/>
    <property type="evidence" value="ECO:0007669"/>
    <property type="project" value="InterPro"/>
</dbReference>
<reference evidence="6" key="2">
    <citation type="submission" date="2017-03" db="EMBL/GenBank/DDBJ databases">
        <title>The new red algal subphylum Proteorhodophytina comprises the largest and most divergent plastid genomes known.</title>
        <authorList>
            <person name="Munoz-Gomez S.A."/>
            <person name="Mejia-Franco F.G."/>
            <person name="Durnin K."/>
            <person name="Morgan C."/>
            <person name="Grisdale C.J."/>
            <person name="Archibald J.M."/>
            <person name="Slamovits C.H."/>
        </authorList>
    </citation>
    <scope>NUCLEOTIDE SEQUENCE</scope>
    <source>
        <strain evidence="6">UTEX LB2715</strain>
    </source>
</reference>
<dbReference type="SUPFAM" id="SSF54211">
    <property type="entry name" value="Ribosomal protein S5 domain 2-like"/>
    <property type="match status" value="1"/>
</dbReference>
<dbReference type="PANTHER" id="PTHR21569:SF1">
    <property type="entry name" value="SMALL RIBOSOMAL SUBUNIT PROTEIN US9M"/>
    <property type="match status" value="1"/>
</dbReference>
<dbReference type="InterPro" id="IPR023035">
    <property type="entry name" value="Ribosomal_uS9_bac/plastid"/>
</dbReference>
<dbReference type="PROSITE" id="PS00360">
    <property type="entry name" value="RIBOSOMAL_S9"/>
    <property type="match status" value="1"/>
</dbReference>
<feature type="region of interest" description="Disordered" evidence="5">
    <location>
        <begin position="102"/>
        <end position="135"/>
    </location>
</feature>
<dbReference type="GO" id="GO:0003723">
    <property type="term" value="F:RNA binding"/>
    <property type="evidence" value="ECO:0007669"/>
    <property type="project" value="TreeGrafter"/>
</dbReference>